<evidence type="ECO:0000256" key="6">
    <source>
        <dbReference type="ARBA" id="ARBA00023136"/>
    </source>
</evidence>
<dbReference type="AlphaFoldDB" id="A0A645H9K6"/>
<comment type="caution">
    <text evidence="8">The sequence shown here is derived from an EMBL/GenBank/DDBJ whole genome shotgun (WGS) entry which is preliminary data.</text>
</comment>
<keyword evidence="4 7" id="KW-0812">Transmembrane</keyword>
<gene>
    <name evidence="8" type="primary">opuD_7</name>
    <name evidence="8" type="ORF">SDC9_183183</name>
</gene>
<evidence type="ECO:0000313" key="8">
    <source>
        <dbReference type="EMBL" id="MPN35685.1"/>
    </source>
</evidence>
<protein>
    <submittedName>
        <fullName evidence="8">Glycine betaine transporter OpuD</fullName>
    </submittedName>
</protein>
<organism evidence="8">
    <name type="scientific">bioreactor metagenome</name>
    <dbReference type="NCBI Taxonomy" id="1076179"/>
    <lineage>
        <taxon>unclassified sequences</taxon>
        <taxon>metagenomes</taxon>
        <taxon>ecological metagenomes</taxon>
    </lineage>
</organism>
<dbReference type="GO" id="GO:0022857">
    <property type="term" value="F:transmembrane transporter activity"/>
    <property type="evidence" value="ECO:0007669"/>
    <property type="project" value="InterPro"/>
</dbReference>
<evidence type="ECO:0000256" key="1">
    <source>
        <dbReference type="ARBA" id="ARBA00004651"/>
    </source>
</evidence>
<evidence type="ECO:0000256" key="2">
    <source>
        <dbReference type="ARBA" id="ARBA00022448"/>
    </source>
</evidence>
<keyword evidence="3" id="KW-1003">Cell membrane</keyword>
<feature type="transmembrane region" description="Helical" evidence="7">
    <location>
        <begin position="62"/>
        <end position="80"/>
    </location>
</feature>
<keyword evidence="5 7" id="KW-1133">Transmembrane helix</keyword>
<reference evidence="8" key="1">
    <citation type="submission" date="2019-08" db="EMBL/GenBank/DDBJ databases">
        <authorList>
            <person name="Kucharzyk K."/>
            <person name="Murdoch R.W."/>
            <person name="Higgins S."/>
            <person name="Loffler F."/>
        </authorList>
    </citation>
    <scope>NUCLEOTIDE SEQUENCE</scope>
</reference>
<dbReference type="Pfam" id="PF02028">
    <property type="entry name" value="BCCT"/>
    <property type="match status" value="1"/>
</dbReference>
<dbReference type="PANTHER" id="PTHR30047:SF7">
    <property type="entry name" value="HIGH-AFFINITY CHOLINE TRANSPORT PROTEIN"/>
    <property type="match status" value="1"/>
</dbReference>
<keyword evidence="6 7" id="KW-0472">Membrane</keyword>
<name>A0A645H9K6_9ZZZZ</name>
<evidence type="ECO:0000256" key="3">
    <source>
        <dbReference type="ARBA" id="ARBA00022475"/>
    </source>
</evidence>
<dbReference type="GO" id="GO:0005886">
    <property type="term" value="C:plasma membrane"/>
    <property type="evidence" value="ECO:0007669"/>
    <property type="project" value="UniProtKB-SubCell"/>
</dbReference>
<accession>A0A645H9K6</accession>
<keyword evidence="2" id="KW-0813">Transport</keyword>
<evidence type="ECO:0000256" key="4">
    <source>
        <dbReference type="ARBA" id="ARBA00022692"/>
    </source>
</evidence>
<sequence length="91" mass="9799">MILLCTFFITSADSATFVLAMLTSKGSLNPSSKKKIFWGIIEALLAIILLISGGLSALQAMAIIAALPFVIIIIIGFISLCKELRKEELDL</sequence>
<dbReference type="PANTHER" id="PTHR30047">
    <property type="entry name" value="HIGH-AFFINITY CHOLINE TRANSPORT PROTEIN-RELATED"/>
    <property type="match status" value="1"/>
</dbReference>
<dbReference type="EMBL" id="VSSQ01089439">
    <property type="protein sequence ID" value="MPN35685.1"/>
    <property type="molecule type" value="Genomic_DNA"/>
</dbReference>
<evidence type="ECO:0000256" key="7">
    <source>
        <dbReference type="SAM" id="Phobius"/>
    </source>
</evidence>
<dbReference type="InterPro" id="IPR000060">
    <property type="entry name" value="BCCT_transptr"/>
</dbReference>
<evidence type="ECO:0000256" key="5">
    <source>
        <dbReference type="ARBA" id="ARBA00022989"/>
    </source>
</evidence>
<proteinExistence type="predicted"/>
<feature type="transmembrane region" description="Helical" evidence="7">
    <location>
        <begin position="36"/>
        <end position="55"/>
    </location>
</feature>
<comment type="subcellular location">
    <subcellularLocation>
        <location evidence="1">Cell membrane</location>
        <topology evidence="1">Multi-pass membrane protein</topology>
    </subcellularLocation>
</comment>